<dbReference type="Gene3D" id="1.10.260.40">
    <property type="entry name" value="lambda repressor-like DNA-binding domains"/>
    <property type="match status" value="1"/>
</dbReference>
<evidence type="ECO:0000256" key="3">
    <source>
        <dbReference type="ARBA" id="ARBA00023015"/>
    </source>
</evidence>
<evidence type="ECO:0000259" key="7">
    <source>
        <dbReference type="PROSITE" id="PS50943"/>
    </source>
</evidence>
<dbReference type="SUPFAM" id="SSF47413">
    <property type="entry name" value="lambda repressor-like DNA-binding domains"/>
    <property type="match status" value="1"/>
</dbReference>
<keyword evidence="4" id="KW-0238">DNA-binding</keyword>
<dbReference type="RefSeq" id="WP_066199747.1">
    <property type="nucleotide sequence ID" value="NZ_JARMMB010000019.1"/>
</dbReference>
<keyword evidence="5" id="KW-0804">Transcription</keyword>
<keyword evidence="3" id="KW-0805">Transcription regulation</keyword>
<evidence type="ECO:0000256" key="2">
    <source>
        <dbReference type="ARBA" id="ARBA00022491"/>
    </source>
</evidence>
<protein>
    <recommendedName>
        <fullName evidence="1">Catabolite control protein A</fullName>
    </recommendedName>
</protein>
<dbReference type="InterPro" id="IPR010982">
    <property type="entry name" value="Lambda_DNA-bd_dom_sf"/>
</dbReference>
<dbReference type="PROSITE" id="PS50932">
    <property type="entry name" value="HTH_LACI_2"/>
    <property type="match status" value="1"/>
</dbReference>
<evidence type="ECO:0000256" key="1">
    <source>
        <dbReference type="ARBA" id="ARBA00019435"/>
    </source>
</evidence>
<name>A0A2N0ZL57_9BACI</name>
<dbReference type="Pfam" id="PF13377">
    <property type="entry name" value="Peripla_BP_3"/>
    <property type="match status" value="1"/>
</dbReference>
<dbReference type="Pfam" id="PF00356">
    <property type="entry name" value="LacI"/>
    <property type="match status" value="1"/>
</dbReference>
<gene>
    <name evidence="8" type="ORF">CWS20_04505</name>
</gene>
<dbReference type="InterPro" id="IPR000843">
    <property type="entry name" value="HTH_LacI"/>
</dbReference>
<dbReference type="Gene3D" id="3.40.50.2300">
    <property type="match status" value="2"/>
</dbReference>
<comment type="caution">
    <text evidence="8">The sequence shown here is derived from an EMBL/GenBank/DDBJ whole genome shotgun (WGS) entry which is preliminary data.</text>
</comment>
<evidence type="ECO:0000256" key="5">
    <source>
        <dbReference type="ARBA" id="ARBA00023163"/>
    </source>
</evidence>
<dbReference type="SMART" id="SM00354">
    <property type="entry name" value="HTH_LACI"/>
    <property type="match status" value="1"/>
</dbReference>
<dbReference type="EMBL" id="PISD01000008">
    <property type="protein sequence ID" value="PKG30255.1"/>
    <property type="molecule type" value="Genomic_DNA"/>
</dbReference>
<evidence type="ECO:0000313" key="8">
    <source>
        <dbReference type="EMBL" id="PKG30255.1"/>
    </source>
</evidence>
<evidence type="ECO:0000259" key="6">
    <source>
        <dbReference type="PROSITE" id="PS50932"/>
    </source>
</evidence>
<dbReference type="AlphaFoldDB" id="A0A2N0ZL57"/>
<dbReference type="InterPro" id="IPR001387">
    <property type="entry name" value="Cro/C1-type_HTH"/>
</dbReference>
<dbReference type="Proteomes" id="UP000233343">
    <property type="component" value="Unassembled WGS sequence"/>
</dbReference>
<dbReference type="PANTHER" id="PTHR30146">
    <property type="entry name" value="LACI-RELATED TRANSCRIPTIONAL REPRESSOR"/>
    <property type="match status" value="1"/>
</dbReference>
<dbReference type="GO" id="GO:0003700">
    <property type="term" value="F:DNA-binding transcription factor activity"/>
    <property type="evidence" value="ECO:0007669"/>
    <property type="project" value="TreeGrafter"/>
</dbReference>
<accession>A0A2N0ZL57</accession>
<dbReference type="PROSITE" id="PS50943">
    <property type="entry name" value="HTH_CROC1"/>
    <property type="match status" value="1"/>
</dbReference>
<dbReference type="PRINTS" id="PR00036">
    <property type="entry name" value="HTHLACI"/>
</dbReference>
<dbReference type="InterPro" id="IPR046335">
    <property type="entry name" value="LacI/GalR-like_sensor"/>
</dbReference>
<dbReference type="PROSITE" id="PS00356">
    <property type="entry name" value="HTH_LACI_1"/>
    <property type="match status" value="1"/>
</dbReference>
<dbReference type="CDD" id="cd06291">
    <property type="entry name" value="PBP1_Qymf-like"/>
    <property type="match status" value="1"/>
</dbReference>
<evidence type="ECO:0000313" key="9">
    <source>
        <dbReference type="Proteomes" id="UP000233343"/>
    </source>
</evidence>
<feature type="domain" description="HTH cro/C1-type" evidence="7">
    <location>
        <begin position="2"/>
        <end position="46"/>
    </location>
</feature>
<dbReference type="CDD" id="cd01392">
    <property type="entry name" value="HTH_LacI"/>
    <property type="match status" value="1"/>
</dbReference>
<reference evidence="8 9" key="1">
    <citation type="journal article" date="2010" name="Int. J. Syst. Evol. Microbiol.">
        <title>Bacillus horneckiae sp. nov., isolated from a spacecraft-assembly clean room.</title>
        <authorList>
            <person name="Vaishampayan P."/>
            <person name="Probst A."/>
            <person name="Krishnamurthi S."/>
            <person name="Ghosh S."/>
            <person name="Osman S."/>
            <person name="McDowall A."/>
            <person name="Ruckmani A."/>
            <person name="Mayilraj S."/>
            <person name="Venkateswaran K."/>
        </authorList>
    </citation>
    <scope>NUCLEOTIDE SEQUENCE [LARGE SCALE GENOMIC DNA]</scope>
    <source>
        <strain evidence="9">1PO1SC</strain>
    </source>
</reference>
<proteinExistence type="predicted"/>
<keyword evidence="2" id="KW-0678">Repressor</keyword>
<dbReference type="GO" id="GO:0000976">
    <property type="term" value="F:transcription cis-regulatory region binding"/>
    <property type="evidence" value="ECO:0007669"/>
    <property type="project" value="TreeGrafter"/>
</dbReference>
<sequence length="327" mass="36947">MITIKEVAKYADVSVATVSRVINNKGYVQAETRQKVEEAIRLLNYRPNNVARSLFKKQSKMIGYIVPDITNPYFPQLVRAVEDVTVKAGFTTFLCNSDDDLQKEQMYLEKMLENHIDGVIIVSNNIEARHLENIHLPIVALDRVFHEKIPSVTIDNYDGARRAVMHLLENGCKKIAHLKGPEIIENSNLRKKAYEDVMEENKLPIIIGAGNYQFKDAEMTMKSLLELHPDIDGVFAGNDVMAVGVLKALNRMRIHVPEQIKLVGFDGIEWTETVSPEITTIAQPIYDMGKKAATMLMERINGQAVGEDHIVLETELKVRETTNNGKF</sequence>
<dbReference type="InterPro" id="IPR028082">
    <property type="entry name" value="Peripla_BP_I"/>
</dbReference>
<keyword evidence="9" id="KW-1185">Reference proteome</keyword>
<evidence type="ECO:0000256" key="4">
    <source>
        <dbReference type="ARBA" id="ARBA00023125"/>
    </source>
</evidence>
<dbReference type="SUPFAM" id="SSF53822">
    <property type="entry name" value="Periplasmic binding protein-like I"/>
    <property type="match status" value="1"/>
</dbReference>
<organism evidence="8 9">
    <name type="scientific">Cytobacillus horneckiae</name>
    <dbReference type="NCBI Taxonomy" id="549687"/>
    <lineage>
        <taxon>Bacteria</taxon>
        <taxon>Bacillati</taxon>
        <taxon>Bacillota</taxon>
        <taxon>Bacilli</taxon>
        <taxon>Bacillales</taxon>
        <taxon>Bacillaceae</taxon>
        <taxon>Cytobacillus</taxon>
    </lineage>
</organism>
<dbReference type="PANTHER" id="PTHR30146:SF95">
    <property type="entry name" value="RIBOSE OPERON REPRESSOR"/>
    <property type="match status" value="1"/>
</dbReference>
<feature type="domain" description="HTH lacI-type" evidence="6">
    <location>
        <begin position="2"/>
        <end position="56"/>
    </location>
</feature>
<dbReference type="FunFam" id="1.10.260.40:FF:000002">
    <property type="entry name" value="HTH-type transcriptional repressor PurR"/>
    <property type="match status" value="1"/>
</dbReference>